<dbReference type="Proteomes" id="UP000008291">
    <property type="component" value="Chromosome"/>
</dbReference>
<dbReference type="HOGENOM" id="CLU_2025684_0_0_4"/>
<gene>
    <name evidence="2" type="ordered locus">Tbd_0932</name>
</gene>
<evidence type="ECO:0000313" key="3">
    <source>
        <dbReference type="Proteomes" id="UP000008291"/>
    </source>
</evidence>
<dbReference type="STRING" id="292415.Tbd_0932"/>
<name>Q3SKA5_THIDA</name>
<evidence type="ECO:0000256" key="1">
    <source>
        <dbReference type="SAM" id="MobiDB-lite"/>
    </source>
</evidence>
<accession>Q3SKA5</accession>
<proteinExistence type="predicted"/>
<reference evidence="2 3" key="1">
    <citation type="journal article" date="2006" name="J. Bacteriol.">
        <title>The genome sequence of the obligately chemolithoautotrophic, facultatively anaerobic bacterium Thiobacillus denitrificans.</title>
        <authorList>
            <person name="Beller H.R."/>
            <person name="Chain P.S."/>
            <person name="Letain T.E."/>
            <person name="Chakicherla A."/>
            <person name="Larimer F.W."/>
            <person name="Richardson P.M."/>
            <person name="Coleman M.A."/>
            <person name="Wood A.P."/>
            <person name="Kelly D.P."/>
        </authorList>
    </citation>
    <scope>NUCLEOTIDE SEQUENCE [LARGE SCALE GENOMIC DNA]</scope>
    <source>
        <strain evidence="2 3">ATCC 25259</strain>
    </source>
</reference>
<dbReference type="KEGG" id="tbd:Tbd_0932"/>
<dbReference type="EMBL" id="CP000116">
    <property type="protein sequence ID" value="AAZ96885.1"/>
    <property type="molecule type" value="Genomic_DNA"/>
</dbReference>
<feature type="region of interest" description="Disordered" evidence="1">
    <location>
        <begin position="75"/>
        <end position="101"/>
    </location>
</feature>
<keyword evidence="3" id="KW-1185">Reference proteome</keyword>
<dbReference type="AlphaFoldDB" id="Q3SKA5"/>
<protein>
    <submittedName>
        <fullName evidence="2">Uncharacterized protein</fullName>
    </submittedName>
</protein>
<sequence>MIMADEAAKWQNQIDLAIDPTLAKVKARRPLSGAILTLDEFAAHHNAGNGPASLTKDRFRFSSWGTWRFRRSKPARWTADNGGSETVPRQPVGTWSGKKGRNHRWQHNRYLRRTRASTLLGC</sequence>
<evidence type="ECO:0000313" key="2">
    <source>
        <dbReference type="EMBL" id="AAZ96885.1"/>
    </source>
</evidence>
<organism evidence="2 3">
    <name type="scientific">Thiobacillus denitrificans (strain ATCC 25259 / T1)</name>
    <dbReference type="NCBI Taxonomy" id="292415"/>
    <lineage>
        <taxon>Bacteria</taxon>
        <taxon>Pseudomonadati</taxon>
        <taxon>Pseudomonadota</taxon>
        <taxon>Betaproteobacteria</taxon>
        <taxon>Nitrosomonadales</taxon>
        <taxon>Thiobacillaceae</taxon>
        <taxon>Thiobacillus</taxon>
    </lineage>
</organism>